<dbReference type="PATRIC" id="fig|1434121.4.peg.2349"/>
<evidence type="ECO:0000313" key="2">
    <source>
        <dbReference type="EMBL" id="AKB16239.1"/>
    </source>
</evidence>
<proteinExistence type="predicted"/>
<dbReference type="RefSeq" id="WP_148704492.1">
    <property type="nucleotide sequence ID" value="NZ_CP009502.1"/>
</dbReference>
<reference evidence="2 3" key="1">
    <citation type="submission" date="2014-07" db="EMBL/GenBank/DDBJ databases">
        <title>Methanogenic archaea and the global carbon cycle.</title>
        <authorList>
            <person name="Henriksen J.R."/>
            <person name="Luke J."/>
            <person name="Reinhart S."/>
            <person name="Benedict M.N."/>
            <person name="Youngblut N.D."/>
            <person name="Metcalf M.E."/>
            <person name="Whitaker R.J."/>
            <person name="Metcalf W.W."/>
        </authorList>
    </citation>
    <scope>NUCLEOTIDE SEQUENCE [LARGE SCALE GENOMIC DNA]</scope>
    <source>
        <strain evidence="2 3">CHTI-55</strain>
    </source>
</reference>
<dbReference type="GeneID" id="41603283"/>
<sequence>MGLKLRSLKIHIETKDGRLYGSTIHFTEGLNIIRAETTTGKTTCVSAIVYALGLEEIFSKKFSFKPVMSEFVGDEKADGNIVIDSHVFLEISNDRGEIITIKRSVASKNGKDNRLVSVFYEPLLSSSNGRKCLQDDFFVKDEGSAVREKGFYNFLSNFIGWDLPIVMRYNGKESPLYMQCIFPLMIVEQIYGWSGIQSNLPTFFGIKEADRRAIEFIMSLDVYNNLKKIDLLKRDILDLENEWKSLRNSLNECLSPINGFVTNLPDSMGKWNEKNTPSIMVVSENGQFSINEEIANNKNKLKSFEREIPLVRDKVPEVSNELDLTINKLKKEEILLSRLHSDLEAEKTNYDDITQRLSSLAEDLKYSQDIKRIKKYGSIIEWDISKGECPTCHQKISDSLLKENSFVMPIDENISFIRSQIKAFEKIKENSELSIKQKEIKFRSVNENVDTLRSKIRALKKTLISDDRAPSYSDVYEKIVTETKLNSLRKAKETFEENVLKFYEIHKKWSSLKKELDLVPKDGLSSVDLEKLSCLQLLFKQQLITYHFSSFSPQSVELSKNNYKPIDSEGFVLEYRISASDIVRVIWSYLIGLLELSYKYSINHLGIVIFDEPRQQGIKDRDLSELIKRAARSCIHKKQVIFFTSDSEQYLGSVLVDIPEKPNYLNFEGRMIKQLNCAEKE</sequence>
<dbReference type="HOGENOM" id="CLU_026279_0_0_2"/>
<name>A0A0E3NGG2_METTE</name>
<protein>
    <submittedName>
        <fullName evidence="2">Kinesin-related protein K4</fullName>
    </submittedName>
</protein>
<dbReference type="Proteomes" id="UP000056925">
    <property type="component" value="Chromosome"/>
</dbReference>
<keyword evidence="1" id="KW-0175">Coiled coil</keyword>
<feature type="coiled-coil region" evidence="1">
    <location>
        <begin position="435"/>
        <end position="462"/>
    </location>
</feature>
<evidence type="ECO:0000313" key="3">
    <source>
        <dbReference type="Proteomes" id="UP000056925"/>
    </source>
</evidence>
<dbReference type="EMBL" id="CP009502">
    <property type="protein sequence ID" value="AKB16239.1"/>
    <property type="molecule type" value="Genomic_DNA"/>
</dbReference>
<accession>A0A0E3NGG2</accession>
<dbReference type="InterPro" id="IPR027417">
    <property type="entry name" value="P-loop_NTPase"/>
</dbReference>
<dbReference type="Gene3D" id="3.40.50.300">
    <property type="entry name" value="P-loop containing nucleotide triphosphate hydrolases"/>
    <property type="match status" value="1"/>
</dbReference>
<dbReference type="AlphaFoldDB" id="A0A0E3NGG2"/>
<organism evidence="2 3">
    <name type="scientific">Methanosarcina thermophila CHTI-55</name>
    <dbReference type="NCBI Taxonomy" id="1434121"/>
    <lineage>
        <taxon>Archaea</taxon>
        <taxon>Methanobacteriati</taxon>
        <taxon>Methanobacteriota</taxon>
        <taxon>Stenosarchaea group</taxon>
        <taxon>Methanomicrobia</taxon>
        <taxon>Methanosarcinales</taxon>
        <taxon>Methanosarcinaceae</taxon>
        <taxon>Methanosarcina</taxon>
    </lineage>
</organism>
<gene>
    <name evidence="2" type="ORF">MSTHC_1921</name>
</gene>
<evidence type="ECO:0000256" key="1">
    <source>
        <dbReference type="SAM" id="Coils"/>
    </source>
</evidence>
<dbReference type="Gene3D" id="1.10.287.1490">
    <property type="match status" value="1"/>
</dbReference>
<dbReference type="KEGG" id="mthe:MSTHC_1921"/>